<organism evidence="7 8">
    <name type="scientific">Thalassotalea profundi</name>
    <dbReference type="NCBI Taxonomy" id="2036687"/>
    <lineage>
        <taxon>Bacteria</taxon>
        <taxon>Pseudomonadati</taxon>
        <taxon>Pseudomonadota</taxon>
        <taxon>Gammaproteobacteria</taxon>
        <taxon>Alteromonadales</taxon>
        <taxon>Colwelliaceae</taxon>
        <taxon>Thalassotalea</taxon>
    </lineage>
</organism>
<comment type="similarity">
    <text evidence="2">Belongs to the UPF0382 family.</text>
</comment>
<keyword evidence="5 6" id="KW-0472">Membrane</keyword>
<evidence type="ECO:0008006" key="9">
    <source>
        <dbReference type="Google" id="ProtNLM"/>
    </source>
</evidence>
<dbReference type="Pfam" id="PF04241">
    <property type="entry name" value="DUF423"/>
    <property type="match status" value="1"/>
</dbReference>
<keyword evidence="8" id="KW-1185">Reference proteome</keyword>
<feature type="transmembrane region" description="Helical" evidence="6">
    <location>
        <begin position="108"/>
        <end position="126"/>
    </location>
</feature>
<keyword evidence="3 6" id="KW-0812">Transmembrane</keyword>
<feature type="transmembrane region" description="Helical" evidence="6">
    <location>
        <begin position="12"/>
        <end position="32"/>
    </location>
</feature>
<dbReference type="PANTHER" id="PTHR43461">
    <property type="entry name" value="TRANSMEMBRANE PROTEIN 256"/>
    <property type="match status" value="1"/>
</dbReference>
<dbReference type="InterPro" id="IPR006696">
    <property type="entry name" value="DUF423"/>
</dbReference>
<feature type="transmembrane region" description="Helical" evidence="6">
    <location>
        <begin position="52"/>
        <end position="68"/>
    </location>
</feature>
<evidence type="ECO:0000256" key="3">
    <source>
        <dbReference type="ARBA" id="ARBA00022692"/>
    </source>
</evidence>
<name>A0ABQ3INY3_9GAMM</name>
<evidence type="ECO:0000256" key="5">
    <source>
        <dbReference type="ARBA" id="ARBA00023136"/>
    </source>
</evidence>
<evidence type="ECO:0000256" key="4">
    <source>
        <dbReference type="ARBA" id="ARBA00022989"/>
    </source>
</evidence>
<gene>
    <name evidence="7" type="ORF">GCM10011501_12700</name>
</gene>
<evidence type="ECO:0000313" key="7">
    <source>
        <dbReference type="EMBL" id="GHE85193.1"/>
    </source>
</evidence>
<feature type="transmembrane region" description="Helical" evidence="6">
    <location>
        <begin position="75"/>
        <end position="96"/>
    </location>
</feature>
<dbReference type="PROSITE" id="PS51257">
    <property type="entry name" value="PROKAR_LIPOPROTEIN"/>
    <property type="match status" value="1"/>
</dbReference>
<evidence type="ECO:0000256" key="6">
    <source>
        <dbReference type="SAM" id="Phobius"/>
    </source>
</evidence>
<reference evidence="8" key="1">
    <citation type="journal article" date="2019" name="Int. J. Syst. Evol. Microbiol.">
        <title>The Global Catalogue of Microorganisms (GCM) 10K type strain sequencing project: providing services to taxonomists for standard genome sequencing and annotation.</title>
        <authorList>
            <consortium name="The Broad Institute Genomics Platform"/>
            <consortium name="The Broad Institute Genome Sequencing Center for Infectious Disease"/>
            <person name="Wu L."/>
            <person name="Ma J."/>
        </authorList>
    </citation>
    <scope>NUCLEOTIDE SEQUENCE [LARGE SCALE GENOMIC DNA]</scope>
    <source>
        <strain evidence="8">CGMCC 1.15922</strain>
    </source>
</reference>
<dbReference type="PANTHER" id="PTHR43461:SF1">
    <property type="entry name" value="TRANSMEMBRANE PROTEIN 256"/>
    <property type="match status" value="1"/>
</dbReference>
<accession>A0ABQ3INY3</accession>
<protein>
    <recommendedName>
        <fullName evidence="9">DUF423 domain-containing protein</fullName>
    </recommendedName>
</protein>
<comment type="caution">
    <text evidence="7">The sequence shown here is derived from an EMBL/GenBank/DDBJ whole genome shotgun (WGS) entry which is preliminary data.</text>
</comment>
<evidence type="ECO:0000313" key="8">
    <source>
        <dbReference type="Proteomes" id="UP000626370"/>
    </source>
</evidence>
<proteinExistence type="inferred from homology"/>
<dbReference type="EMBL" id="BNAH01000004">
    <property type="protein sequence ID" value="GHE85193.1"/>
    <property type="molecule type" value="Genomic_DNA"/>
</dbReference>
<keyword evidence="4 6" id="KW-1133">Transmembrane helix</keyword>
<dbReference type="Proteomes" id="UP000626370">
    <property type="component" value="Unassembled WGS sequence"/>
</dbReference>
<evidence type="ECO:0000256" key="1">
    <source>
        <dbReference type="ARBA" id="ARBA00004141"/>
    </source>
</evidence>
<comment type="subcellular location">
    <subcellularLocation>
        <location evidence="1">Membrane</location>
        <topology evidence="1">Multi-pass membrane protein</topology>
    </subcellularLocation>
</comment>
<evidence type="ECO:0000256" key="2">
    <source>
        <dbReference type="ARBA" id="ARBA00009694"/>
    </source>
</evidence>
<sequence>MDLLMKITRIDRFLVVFIGISGCFSVLFGAWLSHAAQGLIAEQMHRVQVAHQYQMLHTLALLAVVVWYRIDNSKLLLFSALSFTAGIMLFSGSLYLKSFFSITGISNLAPFGGILLALAWLLLIFVGKNKL</sequence>